<dbReference type="InterPro" id="IPR011006">
    <property type="entry name" value="CheY-like_superfamily"/>
</dbReference>
<dbReference type="Pfam" id="PF00196">
    <property type="entry name" value="GerE"/>
    <property type="match status" value="1"/>
</dbReference>
<dbReference type="InterPro" id="IPR001789">
    <property type="entry name" value="Sig_transdc_resp-reg_receiver"/>
</dbReference>
<sequence>MIRILIAEDQVMMREALCVLLELEPDLEVVAQVGDGDQVVAEALRTCPDIALVDIELPHRSGIDAAAELSRLLPSCRVIVVTTFARPGYVQRAMVAGARGFVAKDGPVENLTDAVRRVAAGETVVDPELARTALRDAVCPLTERERAVLAAAEDGATIADIADRLYLSRSTVRNYLSSAIGKTGTRNKTEAAHLARHRGWL</sequence>
<dbReference type="SMART" id="SM00448">
    <property type="entry name" value="REC"/>
    <property type="match status" value="1"/>
</dbReference>
<dbReference type="RefSeq" id="WP_241445242.1">
    <property type="nucleotide sequence ID" value="NZ_BSUJ01000001.1"/>
</dbReference>
<dbReference type="CDD" id="cd06170">
    <property type="entry name" value="LuxR_C_like"/>
    <property type="match status" value="1"/>
</dbReference>
<organism evidence="5 6">
    <name type="scientific">Arsenicicoccus piscis</name>
    <dbReference type="NCBI Taxonomy" id="673954"/>
    <lineage>
        <taxon>Bacteria</taxon>
        <taxon>Bacillati</taxon>
        <taxon>Actinomycetota</taxon>
        <taxon>Actinomycetes</taxon>
        <taxon>Micrococcales</taxon>
        <taxon>Intrasporangiaceae</taxon>
        <taxon>Arsenicicoccus</taxon>
    </lineage>
</organism>
<evidence type="ECO:0000259" key="3">
    <source>
        <dbReference type="PROSITE" id="PS50043"/>
    </source>
</evidence>
<dbReference type="PROSITE" id="PS50110">
    <property type="entry name" value="RESPONSE_REGULATORY"/>
    <property type="match status" value="1"/>
</dbReference>
<protein>
    <submittedName>
        <fullName evidence="5">DNA-binding response regulator</fullName>
    </submittedName>
</protein>
<dbReference type="EMBL" id="BSUJ01000001">
    <property type="protein sequence ID" value="GMA19613.1"/>
    <property type="molecule type" value="Genomic_DNA"/>
</dbReference>
<proteinExistence type="predicted"/>
<dbReference type="GO" id="GO:0003677">
    <property type="term" value="F:DNA binding"/>
    <property type="evidence" value="ECO:0007669"/>
    <property type="project" value="UniProtKB-KW"/>
</dbReference>
<feature type="domain" description="HTH luxR-type" evidence="3">
    <location>
        <begin position="134"/>
        <end position="199"/>
    </location>
</feature>
<keyword evidence="6" id="KW-1185">Reference proteome</keyword>
<dbReference type="InterPro" id="IPR039420">
    <property type="entry name" value="WalR-like"/>
</dbReference>
<dbReference type="PANTHER" id="PTHR43214">
    <property type="entry name" value="TWO-COMPONENT RESPONSE REGULATOR"/>
    <property type="match status" value="1"/>
</dbReference>
<reference evidence="6" key="1">
    <citation type="journal article" date="2019" name="Int. J. Syst. Evol. Microbiol.">
        <title>The Global Catalogue of Microorganisms (GCM) 10K type strain sequencing project: providing services to taxonomists for standard genome sequencing and annotation.</title>
        <authorList>
            <consortium name="The Broad Institute Genomics Platform"/>
            <consortium name="The Broad Institute Genome Sequencing Center for Infectious Disease"/>
            <person name="Wu L."/>
            <person name="Ma J."/>
        </authorList>
    </citation>
    <scope>NUCLEOTIDE SEQUENCE [LARGE SCALE GENOMIC DNA]</scope>
    <source>
        <strain evidence="6">NBRC 105830</strain>
    </source>
</reference>
<evidence type="ECO:0000256" key="1">
    <source>
        <dbReference type="ARBA" id="ARBA00023125"/>
    </source>
</evidence>
<keyword evidence="1 5" id="KW-0238">DNA-binding</keyword>
<name>A0ABQ6HPM2_9MICO</name>
<dbReference type="PRINTS" id="PR00038">
    <property type="entry name" value="HTHLUXR"/>
</dbReference>
<dbReference type="InterPro" id="IPR000792">
    <property type="entry name" value="Tscrpt_reg_LuxR_C"/>
</dbReference>
<feature type="domain" description="Response regulatory" evidence="4">
    <location>
        <begin position="3"/>
        <end position="119"/>
    </location>
</feature>
<dbReference type="Pfam" id="PF00072">
    <property type="entry name" value="Response_reg"/>
    <property type="match status" value="1"/>
</dbReference>
<evidence type="ECO:0000313" key="5">
    <source>
        <dbReference type="EMBL" id="GMA19613.1"/>
    </source>
</evidence>
<keyword evidence="2" id="KW-0597">Phosphoprotein</keyword>
<evidence type="ECO:0000259" key="4">
    <source>
        <dbReference type="PROSITE" id="PS50110"/>
    </source>
</evidence>
<feature type="modified residue" description="4-aspartylphosphate" evidence="2">
    <location>
        <position position="54"/>
    </location>
</feature>
<dbReference type="SUPFAM" id="SSF52172">
    <property type="entry name" value="CheY-like"/>
    <property type="match status" value="1"/>
</dbReference>
<evidence type="ECO:0000256" key="2">
    <source>
        <dbReference type="PROSITE-ProRule" id="PRU00169"/>
    </source>
</evidence>
<gene>
    <name evidence="5" type="ORF">GCM10025862_16340</name>
</gene>
<dbReference type="PROSITE" id="PS50043">
    <property type="entry name" value="HTH_LUXR_2"/>
    <property type="match status" value="1"/>
</dbReference>
<accession>A0ABQ6HPM2</accession>
<dbReference type="SUPFAM" id="SSF46894">
    <property type="entry name" value="C-terminal effector domain of the bipartite response regulators"/>
    <property type="match status" value="1"/>
</dbReference>
<comment type="caution">
    <text evidence="5">The sequence shown here is derived from an EMBL/GenBank/DDBJ whole genome shotgun (WGS) entry which is preliminary data.</text>
</comment>
<dbReference type="Proteomes" id="UP001157109">
    <property type="component" value="Unassembled WGS sequence"/>
</dbReference>
<dbReference type="InterPro" id="IPR016032">
    <property type="entry name" value="Sig_transdc_resp-reg_C-effctor"/>
</dbReference>
<dbReference type="PANTHER" id="PTHR43214:SF42">
    <property type="entry name" value="TRANSCRIPTIONAL REGULATORY PROTEIN DESR"/>
    <property type="match status" value="1"/>
</dbReference>
<dbReference type="SMART" id="SM00421">
    <property type="entry name" value="HTH_LUXR"/>
    <property type="match status" value="1"/>
</dbReference>
<evidence type="ECO:0000313" key="6">
    <source>
        <dbReference type="Proteomes" id="UP001157109"/>
    </source>
</evidence>
<dbReference type="Gene3D" id="3.40.50.2300">
    <property type="match status" value="1"/>
</dbReference>